<gene>
    <name evidence="3" type="primary">arsC_2</name>
    <name evidence="3" type="ORF">Mterra_03300</name>
</gene>
<evidence type="ECO:0000259" key="2">
    <source>
        <dbReference type="SMART" id="SM00226"/>
    </source>
</evidence>
<keyword evidence="4" id="KW-1185">Reference proteome</keyword>
<dbReference type="EC" id="1.20.4.1" evidence="3"/>
<evidence type="ECO:0000313" key="4">
    <source>
        <dbReference type="Proteomes" id="UP000265715"/>
    </source>
</evidence>
<keyword evidence="1" id="KW-0059">Arsenical resistance</keyword>
<dbReference type="GO" id="GO:0008794">
    <property type="term" value="F:arsenate reductase (glutaredoxin) activity"/>
    <property type="evidence" value="ECO:0007669"/>
    <property type="project" value="UniProtKB-EC"/>
</dbReference>
<dbReference type="RefSeq" id="WP_027892851.1">
    <property type="nucleotide sequence ID" value="NZ_QXDL01000192.1"/>
</dbReference>
<proteinExistence type="predicted"/>
<evidence type="ECO:0000313" key="3">
    <source>
        <dbReference type="EMBL" id="RIH81236.1"/>
    </source>
</evidence>
<dbReference type="EMBL" id="QXDL01000192">
    <property type="protein sequence ID" value="RIH81236.1"/>
    <property type="molecule type" value="Genomic_DNA"/>
</dbReference>
<dbReference type="Proteomes" id="UP000265715">
    <property type="component" value="Unassembled WGS sequence"/>
</dbReference>
<comment type="caution">
    <text evidence="3">The sequence shown here is derived from an EMBL/GenBank/DDBJ whole genome shotgun (WGS) entry which is preliminary data.</text>
</comment>
<dbReference type="Pfam" id="PF01451">
    <property type="entry name" value="LMWPc"/>
    <property type="match status" value="1"/>
</dbReference>
<dbReference type="CDD" id="cd16345">
    <property type="entry name" value="LMWP_ArsC"/>
    <property type="match status" value="1"/>
</dbReference>
<dbReference type="OrthoDB" id="9784339at2"/>
<dbReference type="Gene3D" id="3.40.50.2300">
    <property type="match status" value="1"/>
</dbReference>
<dbReference type="SMART" id="SM00226">
    <property type="entry name" value="LMWPc"/>
    <property type="match status" value="1"/>
</dbReference>
<reference evidence="3 4" key="1">
    <citation type="submission" date="2018-08" db="EMBL/GenBank/DDBJ databases">
        <title>Meiothermus terrae DSM 26712 genome sequencing project.</title>
        <authorList>
            <person name="Da Costa M.S."/>
            <person name="Albuquerque L."/>
            <person name="Raposo P."/>
            <person name="Froufe H.J.C."/>
            <person name="Barroso C.S."/>
            <person name="Egas C."/>
        </authorList>
    </citation>
    <scope>NUCLEOTIDE SEQUENCE [LARGE SCALE GENOMIC DNA]</scope>
    <source>
        <strain evidence="3 4">DSM 26712</strain>
    </source>
</reference>
<evidence type="ECO:0000256" key="1">
    <source>
        <dbReference type="ARBA" id="ARBA00022849"/>
    </source>
</evidence>
<dbReference type="InterPro" id="IPR036196">
    <property type="entry name" value="Ptyr_pPase_sf"/>
</dbReference>
<dbReference type="PANTHER" id="PTHR43428">
    <property type="entry name" value="ARSENATE REDUCTASE"/>
    <property type="match status" value="1"/>
</dbReference>
<dbReference type="AlphaFoldDB" id="A0A399EBQ1"/>
<protein>
    <submittedName>
        <fullName evidence="3">Glutaredoxin arsenate reductase</fullName>
        <ecNumber evidence="3">1.20.4.1</ecNumber>
    </submittedName>
</protein>
<feature type="domain" description="Phosphotyrosine protein phosphatase I" evidence="2">
    <location>
        <begin position="3"/>
        <end position="136"/>
    </location>
</feature>
<organism evidence="3 4">
    <name type="scientific">Calidithermus terrae</name>
    <dbReference type="NCBI Taxonomy" id="1408545"/>
    <lineage>
        <taxon>Bacteria</taxon>
        <taxon>Thermotogati</taxon>
        <taxon>Deinococcota</taxon>
        <taxon>Deinococci</taxon>
        <taxon>Thermales</taxon>
        <taxon>Thermaceae</taxon>
        <taxon>Calidithermus</taxon>
    </lineage>
</organism>
<accession>A0A399EBQ1</accession>
<name>A0A399EBQ1_9DEIN</name>
<dbReference type="InterPro" id="IPR023485">
    <property type="entry name" value="Ptyr_pPase"/>
</dbReference>
<dbReference type="GO" id="GO:0046685">
    <property type="term" value="P:response to arsenic-containing substance"/>
    <property type="evidence" value="ECO:0007669"/>
    <property type="project" value="UniProtKB-KW"/>
</dbReference>
<dbReference type="PANTHER" id="PTHR43428:SF1">
    <property type="entry name" value="ARSENATE REDUCTASE"/>
    <property type="match status" value="1"/>
</dbReference>
<dbReference type="SUPFAM" id="SSF52788">
    <property type="entry name" value="Phosphotyrosine protein phosphatases I"/>
    <property type="match status" value="1"/>
</dbReference>
<keyword evidence="3" id="KW-0560">Oxidoreductase</keyword>
<sequence length="142" mass="15848">MKPRVLILCTGNSARSQMAEGIVRAVAGDAVEVMSAGLEPKGLNPYAVRVMREIGIDIAHHASKDVREFLGQSFTYLITVCDDAKERCPIFPGVIYRLHWPFEDPAAFEGSEAETLAKFREVRDQIREKVEGWWATLPTGRS</sequence>